<sequence>MGNQAVQINPPNAQLHLTTHGSDWLWAAFSIFALSLLIMVALDFMRPRGTRLFHQIAIVVLATATIAYFSMASDLGATPVRAEFRDGNATRQIWFVRYIQWFITFPLLLLELLLATGSSLSDIMTTLFMGIVLVIMGLIGALVPSTYKWGYYVFGIFALFYIWYMLLWHGLNTTFVAGPTLRSGYLRSAGWLSFLLILYPICWACSEGGNVISVTSEMVWYGILDILAGPVFLFVFLWHLRTVDYAAFGLRSGKYTDYEKGAMTGVPGAAPGTSIGAPGTVTGPPGAIPASTAGAGINPNPSVPAAGPATVGNAATTTGAAPTV</sequence>
<feature type="transmembrane region" description="Helical" evidence="6">
    <location>
        <begin position="123"/>
        <end position="143"/>
    </location>
</feature>
<organism evidence="7 8">
    <name type="scientific">Ceriporiopsis subvermispora (strain B)</name>
    <name type="common">White-rot fungus</name>
    <name type="synonym">Gelatoporia subvermispora</name>
    <dbReference type="NCBI Taxonomy" id="914234"/>
    <lineage>
        <taxon>Eukaryota</taxon>
        <taxon>Fungi</taxon>
        <taxon>Dikarya</taxon>
        <taxon>Basidiomycota</taxon>
        <taxon>Agaricomycotina</taxon>
        <taxon>Agaricomycetes</taxon>
        <taxon>Polyporales</taxon>
        <taxon>Gelatoporiaceae</taxon>
        <taxon>Gelatoporia</taxon>
    </lineage>
</organism>
<dbReference type="EMBL" id="KB445795">
    <property type="protein sequence ID" value="EMD38379.1"/>
    <property type="molecule type" value="Genomic_DNA"/>
</dbReference>
<protein>
    <recommendedName>
        <fullName evidence="9">Heat shock protein 30</fullName>
    </recommendedName>
</protein>
<keyword evidence="5 6" id="KW-0472">Membrane</keyword>
<accession>M2PPF8</accession>
<feature type="transmembrane region" description="Helical" evidence="6">
    <location>
        <begin position="189"/>
        <end position="206"/>
    </location>
</feature>
<evidence type="ECO:0008006" key="9">
    <source>
        <dbReference type="Google" id="ProtNLM"/>
    </source>
</evidence>
<dbReference type="InterPro" id="IPR001425">
    <property type="entry name" value="Arc/bac/fun_rhodopsins"/>
</dbReference>
<evidence type="ECO:0000313" key="8">
    <source>
        <dbReference type="Proteomes" id="UP000016930"/>
    </source>
</evidence>
<dbReference type="GO" id="GO:0005886">
    <property type="term" value="C:plasma membrane"/>
    <property type="evidence" value="ECO:0007669"/>
    <property type="project" value="TreeGrafter"/>
</dbReference>
<dbReference type="OrthoDB" id="536545at2759"/>
<dbReference type="AlphaFoldDB" id="M2PPF8"/>
<dbReference type="Pfam" id="PF01036">
    <property type="entry name" value="Bac_rhodopsin"/>
    <property type="match status" value="1"/>
</dbReference>
<keyword evidence="4 6" id="KW-1133">Transmembrane helix</keyword>
<evidence type="ECO:0000256" key="6">
    <source>
        <dbReference type="SAM" id="Phobius"/>
    </source>
</evidence>
<feature type="transmembrane region" description="Helical" evidence="6">
    <location>
        <begin position="98"/>
        <end position="116"/>
    </location>
</feature>
<dbReference type="Gene3D" id="1.20.1070.10">
    <property type="entry name" value="Rhodopsin 7-helix transmembrane proteins"/>
    <property type="match status" value="1"/>
</dbReference>
<keyword evidence="3 6" id="KW-0812">Transmembrane</keyword>
<feature type="transmembrane region" description="Helical" evidence="6">
    <location>
        <begin position="149"/>
        <end position="168"/>
    </location>
</feature>
<comment type="subcellular location">
    <subcellularLocation>
        <location evidence="1">Membrane</location>
        <topology evidence="1">Multi-pass membrane protein</topology>
    </subcellularLocation>
</comment>
<reference evidence="7 8" key="1">
    <citation type="journal article" date="2012" name="Proc. Natl. Acad. Sci. U.S.A.">
        <title>Comparative genomics of Ceriporiopsis subvermispora and Phanerochaete chrysosporium provide insight into selective ligninolysis.</title>
        <authorList>
            <person name="Fernandez-Fueyo E."/>
            <person name="Ruiz-Duenas F.J."/>
            <person name="Ferreira P."/>
            <person name="Floudas D."/>
            <person name="Hibbett D.S."/>
            <person name="Canessa P."/>
            <person name="Larrondo L.F."/>
            <person name="James T.Y."/>
            <person name="Seelenfreund D."/>
            <person name="Lobos S."/>
            <person name="Polanco R."/>
            <person name="Tello M."/>
            <person name="Honda Y."/>
            <person name="Watanabe T."/>
            <person name="Watanabe T."/>
            <person name="Ryu J.S."/>
            <person name="Kubicek C.P."/>
            <person name="Schmoll M."/>
            <person name="Gaskell J."/>
            <person name="Hammel K.E."/>
            <person name="St John F.J."/>
            <person name="Vanden Wymelenberg A."/>
            <person name="Sabat G."/>
            <person name="Splinter BonDurant S."/>
            <person name="Syed K."/>
            <person name="Yadav J.S."/>
            <person name="Doddapaneni H."/>
            <person name="Subramanian V."/>
            <person name="Lavin J.L."/>
            <person name="Oguiza J.A."/>
            <person name="Perez G."/>
            <person name="Pisabarro A.G."/>
            <person name="Ramirez L."/>
            <person name="Santoyo F."/>
            <person name="Master E."/>
            <person name="Coutinho P.M."/>
            <person name="Henrissat B."/>
            <person name="Lombard V."/>
            <person name="Magnuson J.K."/>
            <person name="Kuees U."/>
            <person name="Hori C."/>
            <person name="Igarashi K."/>
            <person name="Samejima M."/>
            <person name="Held B.W."/>
            <person name="Barry K.W."/>
            <person name="LaButti K.M."/>
            <person name="Lapidus A."/>
            <person name="Lindquist E.A."/>
            <person name="Lucas S.M."/>
            <person name="Riley R."/>
            <person name="Salamov A.A."/>
            <person name="Hoffmeister D."/>
            <person name="Schwenk D."/>
            <person name="Hadar Y."/>
            <person name="Yarden O."/>
            <person name="de Vries R.P."/>
            <person name="Wiebenga A."/>
            <person name="Stenlid J."/>
            <person name="Eastwood D."/>
            <person name="Grigoriev I.V."/>
            <person name="Berka R.M."/>
            <person name="Blanchette R.A."/>
            <person name="Kersten P."/>
            <person name="Martinez A.T."/>
            <person name="Vicuna R."/>
            <person name="Cullen D."/>
        </authorList>
    </citation>
    <scope>NUCLEOTIDE SEQUENCE [LARGE SCALE GENOMIC DNA]</scope>
    <source>
        <strain evidence="7 8">B</strain>
    </source>
</reference>
<dbReference type="SUPFAM" id="SSF81321">
    <property type="entry name" value="Family A G protein-coupled receptor-like"/>
    <property type="match status" value="1"/>
</dbReference>
<evidence type="ECO:0000313" key="7">
    <source>
        <dbReference type="EMBL" id="EMD38379.1"/>
    </source>
</evidence>
<dbReference type="FunFam" id="1.20.1070.10:FF:000160">
    <property type="entry name" value="Related to Opsin-1"/>
    <property type="match status" value="1"/>
</dbReference>
<dbReference type="PANTHER" id="PTHR28286:SF1">
    <property type="entry name" value="30 KDA HEAT SHOCK PROTEIN-RELATED"/>
    <property type="match status" value="1"/>
</dbReference>
<proteinExistence type="inferred from homology"/>
<dbReference type="HOGENOM" id="CLU_054785_2_1_1"/>
<keyword evidence="8" id="KW-1185">Reference proteome</keyword>
<dbReference type="Proteomes" id="UP000016930">
    <property type="component" value="Unassembled WGS sequence"/>
</dbReference>
<feature type="transmembrane region" description="Helical" evidence="6">
    <location>
        <begin position="52"/>
        <end position="71"/>
    </location>
</feature>
<dbReference type="PRINTS" id="PR00251">
    <property type="entry name" value="BACTRLOPSIN"/>
</dbReference>
<dbReference type="PANTHER" id="PTHR28286">
    <property type="match status" value="1"/>
</dbReference>
<gene>
    <name evidence="7" type="ORF">CERSUDRAFT_113539</name>
</gene>
<dbReference type="CDD" id="cd15239">
    <property type="entry name" value="7tm_YRO2_fungal-like"/>
    <property type="match status" value="1"/>
</dbReference>
<evidence type="ECO:0000256" key="2">
    <source>
        <dbReference type="ARBA" id="ARBA00008130"/>
    </source>
</evidence>
<name>M2PPF8_CERS8</name>
<comment type="similarity">
    <text evidence="2">Belongs to the archaeal/bacterial/fungal opsin family.</text>
</comment>
<dbReference type="InterPro" id="IPR043476">
    <property type="entry name" value="Yro2-like_7TM"/>
</dbReference>
<evidence type="ECO:0000256" key="5">
    <source>
        <dbReference type="ARBA" id="ARBA00023136"/>
    </source>
</evidence>
<evidence type="ECO:0000256" key="3">
    <source>
        <dbReference type="ARBA" id="ARBA00022692"/>
    </source>
</evidence>
<dbReference type="GO" id="GO:0005783">
    <property type="term" value="C:endoplasmic reticulum"/>
    <property type="evidence" value="ECO:0007669"/>
    <property type="project" value="TreeGrafter"/>
</dbReference>
<feature type="transmembrane region" description="Helical" evidence="6">
    <location>
        <begin position="218"/>
        <end position="238"/>
    </location>
</feature>
<evidence type="ECO:0000256" key="1">
    <source>
        <dbReference type="ARBA" id="ARBA00004141"/>
    </source>
</evidence>
<dbReference type="SMART" id="SM01021">
    <property type="entry name" value="Bac_rhodopsin"/>
    <property type="match status" value="1"/>
</dbReference>
<feature type="transmembrane region" description="Helical" evidence="6">
    <location>
        <begin position="24"/>
        <end position="45"/>
    </location>
</feature>
<evidence type="ECO:0000256" key="4">
    <source>
        <dbReference type="ARBA" id="ARBA00022989"/>
    </source>
</evidence>